<gene>
    <name evidence="1" type="ORF">ARC78_02870</name>
</gene>
<dbReference type="NCBIfam" id="TIGR04509">
    <property type="entry name" value="mod_pep_NH_fam"/>
    <property type="match status" value="1"/>
</dbReference>
<dbReference type="AlphaFoldDB" id="A0A0R0AT33"/>
<organism evidence="1 2">
    <name type="scientific">Stenotrophomonas pictorum JCM 9942</name>
    <dbReference type="NCBI Taxonomy" id="1236960"/>
    <lineage>
        <taxon>Bacteria</taxon>
        <taxon>Pseudomonadati</taxon>
        <taxon>Pseudomonadota</taxon>
        <taxon>Gammaproteobacteria</taxon>
        <taxon>Lysobacterales</taxon>
        <taxon>Lysobacteraceae</taxon>
        <taxon>Stenotrophomonas</taxon>
    </lineage>
</organism>
<reference evidence="1 2" key="1">
    <citation type="submission" date="2015-10" db="EMBL/GenBank/DDBJ databases">
        <title>Genome sequencing and analysis of members of genus Stenotrophomonas.</title>
        <authorList>
            <person name="Patil P.P."/>
            <person name="Midha S."/>
            <person name="Patil P.B."/>
        </authorList>
    </citation>
    <scope>NUCLEOTIDE SEQUENCE [LARGE SCALE GENOMIC DNA]</scope>
    <source>
        <strain evidence="1 2">JCM 9942</strain>
    </source>
</reference>
<sequence>MTNADHAPLPHDVADQLLQQLSTNDAFREAFANDARAALTSLGYTPPAGATPYCLTVEKLASKEEFAQARGQLMEHLTSAVGLTVIFCYEAGRINEAVGS</sequence>
<evidence type="ECO:0000313" key="1">
    <source>
        <dbReference type="EMBL" id="KRG45146.1"/>
    </source>
</evidence>
<keyword evidence="2" id="KW-1185">Reference proteome</keyword>
<protein>
    <submittedName>
        <fullName evidence="1">Uncharacterized protein</fullName>
    </submittedName>
</protein>
<name>A0A0R0AT33_9GAMM</name>
<dbReference type="InterPro" id="IPR030976">
    <property type="entry name" value="Mod_pep_NH_fam"/>
</dbReference>
<dbReference type="RefSeq" id="WP_054658123.1">
    <property type="nucleotide sequence ID" value="NZ_BAZI01000055.1"/>
</dbReference>
<dbReference type="Proteomes" id="UP000050836">
    <property type="component" value="Unassembled WGS sequence"/>
</dbReference>
<evidence type="ECO:0000313" key="2">
    <source>
        <dbReference type="Proteomes" id="UP000050836"/>
    </source>
</evidence>
<comment type="caution">
    <text evidence="1">The sequence shown here is derived from an EMBL/GenBank/DDBJ whole genome shotgun (WGS) entry which is preliminary data.</text>
</comment>
<proteinExistence type="predicted"/>
<dbReference type="EMBL" id="LLXS01000004">
    <property type="protein sequence ID" value="KRG45146.1"/>
    <property type="molecule type" value="Genomic_DNA"/>
</dbReference>
<accession>A0A0R0AT33</accession>
<dbReference type="OrthoDB" id="5998708at2"/>